<sequence>MKLSILDQAPISSGTSAQDALKASIELAKQADKAGYTRYWIAEHHDMSGLACPAPDIMLGIIGSQTSTIRIGSGAVLLPHYKPYKVAEAYNLLATLYPNRIDLGIGRAPGGSAEATMALSTNFLENVRKMPEILDEMLQFLHSNFPKEHLYAKVAPSPVPPIPPEPWLLGTSQKSAVLAAEKGMQYAFGHFMSDQDGPLIVEKYRKMFLEHNEGNKHPKALVAVSVICAETTEEAEELALSSLIWKLKEDKGDREGVPTIKEAKAYTFTDDEKEIVQSMREKIIVGNPTKVKHKLQELKDKYQTDEFMIVTITHSYEARRKSYELIAQEIGLKKR</sequence>
<dbReference type="Pfam" id="PF00296">
    <property type="entry name" value="Bac_luciferase"/>
    <property type="match status" value="1"/>
</dbReference>
<protein>
    <submittedName>
        <fullName evidence="3">LLM class flavin-dependent oxidoreductase</fullName>
        <ecNumber evidence="3">1.-.-.-</ecNumber>
    </submittedName>
</protein>
<dbReference type="NCBIfam" id="TIGR03558">
    <property type="entry name" value="oxido_grp_1"/>
    <property type="match status" value="1"/>
</dbReference>
<evidence type="ECO:0000313" key="4">
    <source>
        <dbReference type="Proteomes" id="UP001597040"/>
    </source>
</evidence>
<reference evidence="4" key="1">
    <citation type="journal article" date="2019" name="Int. J. Syst. Evol. Microbiol.">
        <title>The Global Catalogue of Microorganisms (GCM) 10K type strain sequencing project: providing services to taxonomists for standard genome sequencing and annotation.</title>
        <authorList>
            <consortium name="The Broad Institute Genomics Platform"/>
            <consortium name="The Broad Institute Genome Sequencing Center for Infectious Disease"/>
            <person name="Wu L."/>
            <person name="Ma J."/>
        </authorList>
    </citation>
    <scope>NUCLEOTIDE SEQUENCE [LARGE SCALE GENOMIC DNA]</scope>
    <source>
        <strain evidence="4">CCUG 56754</strain>
    </source>
</reference>
<dbReference type="EMBL" id="JBHTKJ010000026">
    <property type="protein sequence ID" value="MFD1038803.1"/>
    <property type="molecule type" value="Genomic_DNA"/>
</dbReference>
<comment type="caution">
    <text evidence="3">The sequence shown here is derived from an EMBL/GenBank/DDBJ whole genome shotgun (WGS) entry which is preliminary data.</text>
</comment>
<dbReference type="Proteomes" id="UP001597040">
    <property type="component" value="Unassembled WGS sequence"/>
</dbReference>
<keyword evidence="3" id="KW-0560">Oxidoreductase</keyword>
<dbReference type="SUPFAM" id="SSF51679">
    <property type="entry name" value="Bacterial luciferase-like"/>
    <property type="match status" value="1"/>
</dbReference>
<gene>
    <name evidence="3" type="ORF">ACFQ3N_10425</name>
</gene>
<feature type="domain" description="Luciferase-like" evidence="2">
    <location>
        <begin position="1"/>
        <end position="300"/>
    </location>
</feature>
<dbReference type="InterPro" id="IPR011251">
    <property type="entry name" value="Luciferase-like_dom"/>
</dbReference>
<evidence type="ECO:0000313" key="3">
    <source>
        <dbReference type="EMBL" id="MFD1038803.1"/>
    </source>
</evidence>
<dbReference type="EC" id="1.-.-.-" evidence="3"/>
<dbReference type="InterPro" id="IPR050766">
    <property type="entry name" value="Bact_Lucif_Oxidored"/>
</dbReference>
<comment type="similarity">
    <text evidence="1">To bacterial alkanal monooxygenase alpha and beta chains.</text>
</comment>
<name>A0ABW3LLW4_9BACI</name>
<accession>A0ABW3LLW4</accession>
<dbReference type="PANTHER" id="PTHR30137:SF19">
    <property type="entry name" value="LUCIFERASE-LIKE MONOOXYGENASE"/>
    <property type="match status" value="1"/>
</dbReference>
<dbReference type="InterPro" id="IPR019949">
    <property type="entry name" value="CmoO-like"/>
</dbReference>
<dbReference type="InterPro" id="IPR036661">
    <property type="entry name" value="Luciferase-like_sf"/>
</dbReference>
<evidence type="ECO:0000256" key="1">
    <source>
        <dbReference type="ARBA" id="ARBA00007789"/>
    </source>
</evidence>
<dbReference type="CDD" id="cd00347">
    <property type="entry name" value="Flavin_utilizing_monoxygenases"/>
    <property type="match status" value="1"/>
</dbReference>
<evidence type="ECO:0000259" key="2">
    <source>
        <dbReference type="Pfam" id="PF00296"/>
    </source>
</evidence>
<dbReference type="RefSeq" id="WP_390362126.1">
    <property type="nucleotide sequence ID" value="NZ_JBHTKJ010000026.1"/>
</dbReference>
<keyword evidence="4" id="KW-1185">Reference proteome</keyword>
<dbReference type="GO" id="GO:0016491">
    <property type="term" value="F:oxidoreductase activity"/>
    <property type="evidence" value="ECO:0007669"/>
    <property type="project" value="UniProtKB-KW"/>
</dbReference>
<dbReference type="PANTHER" id="PTHR30137">
    <property type="entry name" value="LUCIFERASE-LIKE MONOOXYGENASE"/>
    <property type="match status" value="1"/>
</dbReference>
<dbReference type="Gene3D" id="3.20.20.30">
    <property type="entry name" value="Luciferase-like domain"/>
    <property type="match status" value="1"/>
</dbReference>
<proteinExistence type="predicted"/>
<organism evidence="3 4">
    <name type="scientific">Virgibacillus byunsanensis</name>
    <dbReference type="NCBI Taxonomy" id="570945"/>
    <lineage>
        <taxon>Bacteria</taxon>
        <taxon>Bacillati</taxon>
        <taxon>Bacillota</taxon>
        <taxon>Bacilli</taxon>
        <taxon>Bacillales</taxon>
        <taxon>Bacillaceae</taxon>
        <taxon>Virgibacillus</taxon>
    </lineage>
</organism>